<feature type="transmembrane region" description="Helical" evidence="9">
    <location>
        <begin position="74"/>
        <end position="94"/>
    </location>
</feature>
<keyword evidence="5" id="KW-1278">Translocase</keyword>
<evidence type="ECO:0000256" key="1">
    <source>
        <dbReference type="ARBA" id="ARBA00004141"/>
    </source>
</evidence>
<sequence length="98" mass="10632">MEGPTPISALIHAATMVAVGIFLVARLFPLFIVIPYIVNLISLIGIITILFGATFALAQKDIKRGFAYSTMSQLGYMMLALGMGSYHAALFHLITHAY</sequence>
<feature type="transmembrane region" description="Helical" evidence="9">
    <location>
        <begin position="7"/>
        <end position="28"/>
    </location>
</feature>
<keyword evidence="6 9" id="KW-1133">Transmembrane helix</keyword>
<evidence type="ECO:0000256" key="4">
    <source>
        <dbReference type="ARBA" id="ARBA00022692"/>
    </source>
</evidence>
<evidence type="ECO:0000256" key="3">
    <source>
        <dbReference type="ARBA" id="ARBA00022448"/>
    </source>
</evidence>
<comment type="subcellular location">
    <subcellularLocation>
        <location evidence="1">Membrane</location>
        <topology evidence="1">Multi-pass membrane protein</topology>
    </subcellularLocation>
</comment>
<dbReference type="Proteomes" id="UP000593576">
    <property type="component" value="Unassembled WGS sequence"/>
</dbReference>
<evidence type="ECO:0000256" key="2">
    <source>
        <dbReference type="ARBA" id="ARBA00008200"/>
    </source>
</evidence>
<evidence type="ECO:0000256" key="5">
    <source>
        <dbReference type="ARBA" id="ARBA00022967"/>
    </source>
</evidence>
<dbReference type="PRINTS" id="PR01434">
    <property type="entry name" value="NADHDHGNASE5"/>
</dbReference>
<dbReference type="PANTHER" id="PTHR42829">
    <property type="entry name" value="NADH-UBIQUINONE OXIDOREDUCTASE CHAIN 5"/>
    <property type="match status" value="1"/>
</dbReference>
<dbReference type="InterPro" id="IPR001750">
    <property type="entry name" value="ND/Mrp_TM"/>
</dbReference>
<dbReference type="GO" id="GO:0042773">
    <property type="term" value="P:ATP synthesis coupled electron transport"/>
    <property type="evidence" value="ECO:0007669"/>
    <property type="project" value="InterPro"/>
</dbReference>
<dbReference type="OrthoDB" id="1934349at2759"/>
<accession>A0A7J9LGX4</accession>
<dbReference type="Pfam" id="PF00361">
    <property type="entry name" value="Proton_antipo_M"/>
    <property type="match status" value="1"/>
</dbReference>
<dbReference type="AlphaFoldDB" id="A0A7J9LGX4"/>
<dbReference type="InterPro" id="IPR003945">
    <property type="entry name" value="NU5C-like"/>
</dbReference>
<dbReference type="GO" id="GO:0009507">
    <property type="term" value="C:chloroplast"/>
    <property type="evidence" value="ECO:0007669"/>
    <property type="project" value="TreeGrafter"/>
</dbReference>
<evidence type="ECO:0000256" key="7">
    <source>
        <dbReference type="ARBA" id="ARBA00023027"/>
    </source>
</evidence>
<feature type="domain" description="NADH:quinone oxidoreductase/Mrp antiporter transmembrane" evidence="10">
    <location>
        <begin position="1"/>
        <end position="98"/>
    </location>
</feature>
<dbReference type="GO" id="GO:0008137">
    <property type="term" value="F:NADH dehydrogenase (ubiquinone) activity"/>
    <property type="evidence" value="ECO:0007669"/>
    <property type="project" value="InterPro"/>
</dbReference>
<protein>
    <recommendedName>
        <fullName evidence="10">NADH:quinone oxidoreductase/Mrp antiporter transmembrane domain-containing protein</fullName>
    </recommendedName>
</protein>
<dbReference type="PANTHER" id="PTHR42829:SF2">
    <property type="entry name" value="NADH-UBIQUINONE OXIDOREDUCTASE CHAIN 5"/>
    <property type="match status" value="1"/>
</dbReference>
<feature type="transmembrane region" description="Helical" evidence="9">
    <location>
        <begin position="34"/>
        <end position="58"/>
    </location>
</feature>
<evidence type="ECO:0000256" key="8">
    <source>
        <dbReference type="ARBA" id="ARBA00023136"/>
    </source>
</evidence>
<reference evidence="11 12" key="1">
    <citation type="journal article" date="2019" name="Genome Biol. Evol.">
        <title>Insights into the evolution of the New World diploid cottons (Gossypium, subgenus Houzingenia) based on genome sequencing.</title>
        <authorList>
            <person name="Grover C.E."/>
            <person name="Arick M.A. 2nd"/>
            <person name="Thrash A."/>
            <person name="Conover J.L."/>
            <person name="Sanders W.S."/>
            <person name="Peterson D.G."/>
            <person name="Frelichowski J.E."/>
            <person name="Scheffler J.A."/>
            <person name="Scheffler B.E."/>
            <person name="Wendel J.F."/>
        </authorList>
    </citation>
    <scope>NUCLEOTIDE SEQUENCE [LARGE SCALE GENOMIC DNA]</scope>
    <source>
        <strain evidence="11">1</strain>
        <tissue evidence="11">Leaf</tissue>
    </source>
</reference>
<dbReference type="GO" id="GO:0016020">
    <property type="term" value="C:membrane"/>
    <property type="evidence" value="ECO:0007669"/>
    <property type="project" value="UniProtKB-SubCell"/>
</dbReference>
<dbReference type="GO" id="GO:0015990">
    <property type="term" value="P:electron transport coupled proton transport"/>
    <property type="evidence" value="ECO:0007669"/>
    <property type="project" value="TreeGrafter"/>
</dbReference>
<comment type="caution">
    <text evidence="11">The sequence shown here is derived from an EMBL/GenBank/DDBJ whole genome shotgun (WGS) entry which is preliminary data.</text>
</comment>
<evidence type="ECO:0000256" key="6">
    <source>
        <dbReference type="ARBA" id="ARBA00022989"/>
    </source>
</evidence>
<evidence type="ECO:0000313" key="11">
    <source>
        <dbReference type="EMBL" id="MBA0857911.1"/>
    </source>
</evidence>
<keyword evidence="7" id="KW-0520">NAD</keyword>
<keyword evidence="3" id="KW-0813">Transport</keyword>
<keyword evidence="4 9" id="KW-0812">Transmembrane</keyword>
<name>A0A7J9LGX4_GOSSC</name>
<keyword evidence="8 9" id="KW-0472">Membrane</keyword>
<evidence type="ECO:0000259" key="10">
    <source>
        <dbReference type="Pfam" id="PF00361"/>
    </source>
</evidence>
<dbReference type="EMBL" id="JABFAF010000006">
    <property type="protein sequence ID" value="MBA0857911.1"/>
    <property type="molecule type" value="Genomic_DNA"/>
</dbReference>
<evidence type="ECO:0000313" key="12">
    <source>
        <dbReference type="Proteomes" id="UP000593576"/>
    </source>
</evidence>
<keyword evidence="12" id="KW-1185">Reference proteome</keyword>
<proteinExistence type="inferred from homology"/>
<evidence type="ECO:0000256" key="9">
    <source>
        <dbReference type="SAM" id="Phobius"/>
    </source>
</evidence>
<organism evidence="11 12">
    <name type="scientific">Gossypium schwendimanii</name>
    <name type="common">Cotton</name>
    <dbReference type="NCBI Taxonomy" id="34291"/>
    <lineage>
        <taxon>Eukaryota</taxon>
        <taxon>Viridiplantae</taxon>
        <taxon>Streptophyta</taxon>
        <taxon>Embryophyta</taxon>
        <taxon>Tracheophyta</taxon>
        <taxon>Spermatophyta</taxon>
        <taxon>Magnoliopsida</taxon>
        <taxon>eudicotyledons</taxon>
        <taxon>Gunneridae</taxon>
        <taxon>Pentapetalae</taxon>
        <taxon>rosids</taxon>
        <taxon>malvids</taxon>
        <taxon>Malvales</taxon>
        <taxon>Malvaceae</taxon>
        <taxon>Malvoideae</taxon>
        <taxon>Gossypium</taxon>
    </lineage>
</organism>
<dbReference type="GO" id="GO:0003954">
    <property type="term" value="F:NADH dehydrogenase activity"/>
    <property type="evidence" value="ECO:0007669"/>
    <property type="project" value="TreeGrafter"/>
</dbReference>
<comment type="similarity">
    <text evidence="2">Belongs to the complex I subunit 5 family.</text>
</comment>
<gene>
    <name evidence="11" type="ORF">Goshw_018927</name>
</gene>